<dbReference type="RefSeq" id="WP_074953587.1">
    <property type="nucleotide sequence ID" value="NZ_FPBV01000014.1"/>
</dbReference>
<evidence type="ECO:0000256" key="2">
    <source>
        <dbReference type="ARBA" id="ARBA00022723"/>
    </source>
</evidence>
<dbReference type="OrthoDB" id="9813965at2"/>
<dbReference type="PROSITE" id="PS01047">
    <property type="entry name" value="HMA_1"/>
    <property type="match status" value="1"/>
</dbReference>
<dbReference type="NCBIfam" id="TIGR00003">
    <property type="entry name" value="copper ion binding protein"/>
    <property type="match status" value="1"/>
</dbReference>
<sequence length="68" mass="7120">MATETIIVKGMTCSGCVNAVTRALKSVDGVQDAHVDLEGQQATVTFDESKTSVAKLKAAIEDAGYDTE</sequence>
<evidence type="ECO:0000313" key="6">
    <source>
        <dbReference type="Proteomes" id="UP000183508"/>
    </source>
</evidence>
<proteinExistence type="predicted"/>
<dbReference type="InterPro" id="IPR017969">
    <property type="entry name" value="Heavy-metal-associated_CS"/>
</dbReference>
<dbReference type="STRING" id="392015.SAMN05421543_11419"/>
<dbReference type="PRINTS" id="PR00946">
    <property type="entry name" value="HGSCAVENGER"/>
</dbReference>
<dbReference type="InterPro" id="IPR001802">
    <property type="entry name" value="MerP/CopZ"/>
</dbReference>
<evidence type="ECO:0000259" key="4">
    <source>
        <dbReference type="PROSITE" id="PS50846"/>
    </source>
</evidence>
<feature type="domain" description="HMA" evidence="4">
    <location>
        <begin position="2"/>
        <end position="68"/>
    </location>
</feature>
<dbReference type="CDD" id="cd00371">
    <property type="entry name" value="HMA"/>
    <property type="match status" value="1"/>
</dbReference>
<keyword evidence="2" id="KW-0479">Metal-binding</keyword>
<dbReference type="Pfam" id="PF00403">
    <property type="entry name" value="HMA"/>
    <property type="match status" value="1"/>
</dbReference>
<dbReference type="Proteomes" id="UP000183508">
    <property type="component" value="Unassembled WGS sequence"/>
</dbReference>
<dbReference type="FunFam" id="3.30.70.100:FF:000005">
    <property type="entry name" value="Copper-exporting P-type ATPase A"/>
    <property type="match status" value="1"/>
</dbReference>
<keyword evidence="6" id="KW-1185">Reference proteome</keyword>
<dbReference type="InterPro" id="IPR036163">
    <property type="entry name" value="HMA_dom_sf"/>
</dbReference>
<dbReference type="PANTHER" id="PTHR46594:SF4">
    <property type="entry name" value="P-TYPE CATION-TRANSPORTING ATPASE"/>
    <property type="match status" value="1"/>
</dbReference>
<accession>A0A1I7K764</accession>
<name>A0A1I7K764_9BACL</name>
<dbReference type="GO" id="GO:0005507">
    <property type="term" value="F:copper ion binding"/>
    <property type="evidence" value="ECO:0007669"/>
    <property type="project" value="InterPro"/>
</dbReference>
<evidence type="ECO:0000313" key="5">
    <source>
        <dbReference type="EMBL" id="SFU93259.1"/>
    </source>
</evidence>
<dbReference type="SUPFAM" id="SSF55008">
    <property type="entry name" value="HMA, heavy metal-associated domain"/>
    <property type="match status" value="1"/>
</dbReference>
<reference evidence="6" key="1">
    <citation type="submission" date="2016-10" db="EMBL/GenBank/DDBJ databases">
        <authorList>
            <person name="Varghese N."/>
        </authorList>
    </citation>
    <scope>NUCLEOTIDE SEQUENCE [LARGE SCALE GENOMIC DNA]</scope>
    <source>
        <strain evidence="6">DSM 17980</strain>
    </source>
</reference>
<evidence type="ECO:0000256" key="3">
    <source>
        <dbReference type="ARBA" id="ARBA00023008"/>
    </source>
</evidence>
<organism evidence="5 6">
    <name type="scientific">Alicyclobacillus macrosporangiidus</name>
    <dbReference type="NCBI Taxonomy" id="392015"/>
    <lineage>
        <taxon>Bacteria</taxon>
        <taxon>Bacillati</taxon>
        <taxon>Bacillota</taxon>
        <taxon>Bacilli</taxon>
        <taxon>Bacillales</taxon>
        <taxon>Alicyclobacillaceae</taxon>
        <taxon>Alicyclobacillus</taxon>
    </lineage>
</organism>
<dbReference type="AlphaFoldDB" id="A0A1I7K764"/>
<evidence type="ECO:0000256" key="1">
    <source>
        <dbReference type="ARBA" id="ARBA00015313"/>
    </source>
</evidence>
<protein>
    <recommendedName>
        <fullName evidence="1">Copper chaperone CopZ</fullName>
    </recommendedName>
</protein>
<dbReference type="InterPro" id="IPR006122">
    <property type="entry name" value="HMA_Cu_ion-bd"/>
</dbReference>
<dbReference type="InterPro" id="IPR006121">
    <property type="entry name" value="HMA_dom"/>
</dbReference>
<dbReference type="PROSITE" id="PS50846">
    <property type="entry name" value="HMA_2"/>
    <property type="match status" value="1"/>
</dbReference>
<dbReference type="PANTHER" id="PTHR46594">
    <property type="entry name" value="P-TYPE CATION-TRANSPORTING ATPASE"/>
    <property type="match status" value="1"/>
</dbReference>
<dbReference type="EMBL" id="FPBV01000014">
    <property type="protein sequence ID" value="SFU93259.1"/>
    <property type="molecule type" value="Genomic_DNA"/>
</dbReference>
<keyword evidence="3" id="KW-0186">Copper</keyword>
<dbReference type="Gene3D" id="3.30.70.100">
    <property type="match status" value="1"/>
</dbReference>
<gene>
    <name evidence="5" type="ORF">SAMN05421543_11419</name>
</gene>